<dbReference type="InterPro" id="IPR038765">
    <property type="entry name" value="Papain-like_cys_pep_sf"/>
</dbReference>
<proteinExistence type="predicted"/>
<reference evidence="1" key="1">
    <citation type="submission" date="2020-10" db="EMBL/GenBank/DDBJ databases">
        <title>Unveiling of a novel bifunctional photoreceptor, Dualchrome1, isolated from a cosmopolitan green alga.</title>
        <authorList>
            <person name="Suzuki S."/>
            <person name="Kawachi M."/>
        </authorList>
    </citation>
    <scope>NUCLEOTIDE SEQUENCE</scope>
    <source>
        <strain evidence="1">NIES 2893</strain>
    </source>
</reference>
<evidence type="ECO:0000313" key="1">
    <source>
        <dbReference type="EMBL" id="GHP04154.1"/>
    </source>
</evidence>
<dbReference type="Proteomes" id="UP000660262">
    <property type="component" value="Unassembled WGS sequence"/>
</dbReference>
<protein>
    <submittedName>
        <fullName evidence="1">Uncharacterized protein</fullName>
    </submittedName>
</protein>
<organism evidence="1 2">
    <name type="scientific">Pycnococcus provasolii</name>
    <dbReference type="NCBI Taxonomy" id="41880"/>
    <lineage>
        <taxon>Eukaryota</taxon>
        <taxon>Viridiplantae</taxon>
        <taxon>Chlorophyta</taxon>
        <taxon>Pseudoscourfieldiophyceae</taxon>
        <taxon>Pseudoscourfieldiales</taxon>
        <taxon>Pycnococcaceae</taxon>
        <taxon>Pycnococcus</taxon>
    </lineage>
</organism>
<dbReference type="EMBL" id="BNJQ01000007">
    <property type="protein sequence ID" value="GHP04154.1"/>
    <property type="molecule type" value="Genomic_DNA"/>
</dbReference>
<dbReference type="SUPFAM" id="SSF54001">
    <property type="entry name" value="Cysteine proteinases"/>
    <property type="match status" value="1"/>
</dbReference>
<gene>
    <name evidence="1" type="ORF">PPROV_000290800</name>
</gene>
<evidence type="ECO:0000313" key="2">
    <source>
        <dbReference type="Proteomes" id="UP000660262"/>
    </source>
</evidence>
<dbReference type="AlphaFoldDB" id="A0A830HAM0"/>
<keyword evidence="2" id="KW-1185">Reference proteome</keyword>
<comment type="caution">
    <text evidence="1">The sequence shown here is derived from an EMBL/GenBank/DDBJ whole genome shotgun (WGS) entry which is preliminary data.</text>
</comment>
<dbReference type="Gene3D" id="3.90.1720.10">
    <property type="entry name" value="endopeptidase domain like (from Nostoc punctiforme)"/>
    <property type="match status" value="1"/>
</dbReference>
<accession>A0A830HAM0</accession>
<sequence length="304" mass="34089">MSCTSRYLRCLDRCVVNSWECTVAPGRALSFHREGFGVTDKYIRTLNTGDIVLFRFSEQANRPGTFAVSACPWGHVGLIYVEPKSGERYVIDSTGYRHYDFCVRCLDFGVPPSDEWRASSGPQMFKFVDFYEAHAKQGGHVSKTPARGNRPGRPWRVERVAVRRLLKPLDTHQKTALTEEIARLRDTPYEESKEELFNAAVDICDCLGMCRNDGTDPNSLKSLFCAELASHLLMCAGVLDKYPQGPPASEYYLSDFASESGSNVSAPCGCCIFSWMWKHSLGSNVGVNKYYGREEVLAWPRGTS</sequence>
<name>A0A830HAM0_9CHLO</name>